<reference evidence="2 3" key="1">
    <citation type="submission" date="2024-02" db="EMBL/GenBank/DDBJ databases">
        <title>A draft genome for the cacao thread blight pathogen Marasmius crinis-equi.</title>
        <authorList>
            <person name="Cohen S.P."/>
            <person name="Baruah I.K."/>
            <person name="Amoako-Attah I."/>
            <person name="Bukari Y."/>
            <person name="Meinhardt L.W."/>
            <person name="Bailey B.A."/>
        </authorList>
    </citation>
    <scope>NUCLEOTIDE SEQUENCE [LARGE SCALE GENOMIC DNA]</scope>
    <source>
        <strain evidence="2 3">GH-76</strain>
    </source>
</reference>
<comment type="caution">
    <text evidence="2">The sequence shown here is derived from an EMBL/GenBank/DDBJ whole genome shotgun (WGS) entry which is preliminary data.</text>
</comment>
<evidence type="ECO:0000313" key="2">
    <source>
        <dbReference type="EMBL" id="KAL0576498.1"/>
    </source>
</evidence>
<organism evidence="2 3">
    <name type="scientific">Marasmius crinis-equi</name>
    <dbReference type="NCBI Taxonomy" id="585013"/>
    <lineage>
        <taxon>Eukaryota</taxon>
        <taxon>Fungi</taxon>
        <taxon>Dikarya</taxon>
        <taxon>Basidiomycota</taxon>
        <taxon>Agaricomycotina</taxon>
        <taxon>Agaricomycetes</taxon>
        <taxon>Agaricomycetidae</taxon>
        <taxon>Agaricales</taxon>
        <taxon>Marasmiineae</taxon>
        <taxon>Marasmiaceae</taxon>
        <taxon>Marasmius</taxon>
    </lineage>
</organism>
<feature type="compositionally biased region" description="Low complexity" evidence="1">
    <location>
        <begin position="49"/>
        <end position="59"/>
    </location>
</feature>
<proteinExistence type="predicted"/>
<accession>A0ABR3FM84</accession>
<sequence length="66" mass="7170">MSGLAPTLIIVRVAHGQTVDSVDQMVSSLRVVGGNIDEERSTMLEARISSSHPSSSPESWTVRRTF</sequence>
<evidence type="ECO:0000256" key="1">
    <source>
        <dbReference type="SAM" id="MobiDB-lite"/>
    </source>
</evidence>
<dbReference type="EMBL" id="JBAHYK010000219">
    <property type="protein sequence ID" value="KAL0576498.1"/>
    <property type="molecule type" value="Genomic_DNA"/>
</dbReference>
<protein>
    <submittedName>
        <fullName evidence="2">Uncharacterized protein</fullName>
    </submittedName>
</protein>
<feature type="region of interest" description="Disordered" evidence="1">
    <location>
        <begin position="46"/>
        <end position="66"/>
    </location>
</feature>
<evidence type="ECO:0000313" key="3">
    <source>
        <dbReference type="Proteomes" id="UP001465976"/>
    </source>
</evidence>
<gene>
    <name evidence="2" type="ORF">V5O48_005473</name>
</gene>
<keyword evidence="3" id="KW-1185">Reference proteome</keyword>
<name>A0ABR3FM84_9AGAR</name>
<dbReference type="Proteomes" id="UP001465976">
    <property type="component" value="Unassembled WGS sequence"/>
</dbReference>